<name>A0ACC1MNS6_9APHY</name>
<keyword evidence="2" id="KW-1185">Reference proteome</keyword>
<protein>
    <submittedName>
        <fullName evidence="1">Uncharacterized protein</fullName>
    </submittedName>
</protein>
<reference evidence="1" key="1">
    <citation type="submission" date="2022-08" db="EMBL/GenBank/DDBJ databases">
        <title>Genome Sequence of Pycnoporus sanguineus.</title>
        <authorList>
            <person name="Buettner E."/>
        </authorList>
    </citation>
    <scope>NUCLEOTIDE SEQUENCE</scope>
    <source>
        <strain evidence="1">CG-C14</strain>
    </source>
</reference>
<sequence>MKNGALSSQFPYVGLVNGFASTDDNLRAGSTNYAYIAATSGVPAGSSAEAVPNAYSQATGTTKDAESAVWTLDESDPSHIVLTPTWINTDGSAATTQIVYSPGADALALVGDYSLAALSSNRATPRHPSVETASPQTAKT</sequence>
<proteinExistence type="predicted"/>
<evidence type="ECO:0000313" key="2">
    <source>
        <dbReference type="Proteomes" id="UP001144978"/>
    </source>
</evidence>
<comment type="caution">
    <text evidence="1">The sequence shown here is derived from an EMBL/GenBank/DDBJ whole genome shotgun (WGS) entry which is preliminary data.</text>
</comment>
<dbReference type="Proteomes" id="UP001144978">
    <property type="component" value="Unassembled WGS sequence"/>
</dbReference>
<gene>
    <name evidence="1" type="ORF">NUW54_g13295</name>
</gene>
<dbReference type="EMBL" id="JANSHE010006098">
    <property type="protein sequence ID" value="KAJ2968183.1"/>
    <property type="molecule type" value="Genomic_DNA"/>
</dbReference>
<evidence type="ECO:0000313" key="1">
    <source>
        <dbReference type="EMBL" id="KAJ2968183.1"/>
    </source>
</evidence>
<organism evidence="1 2">
    <name type="scientific">Trametes sanguinea</name>
    <dbReference type="NCBI Taxonomy" id="158606"/>
    <lineage>
        <taxon>Eukaryota</taxon>
        <taxon>Fungi</taxon>
        <taxon>Dikarya</taxon>
        <taxon>Basidiomycota</taxon>
        <taxon>Agaricomycotina</taxon>
        <taxon>Agaricomycetes</taxon>
        <taxon>Polyporales</taxon>
        <taxon>Polyporaceae</taxon>
        <taxon>Trametes</taxon>
    </lineage>
</organism>
<accession>A0ACC1MNS6</accession>